<gene>
    <name evidence="4" type="ORF">K1J50_02885</name>
</gene>
<dbReference type="Gene3D" id="3.40.50.12370">
    <property type="match status" value="1"/>
</dbReference>
<dbReference type="Proteomes" id="UP001519924">
    <property type="component" value="Unassembled WGS sequence"/>
</dbReference>
<dbReference type="PANTHER" id="PTHR46268">
    <property type="entry name" value="STRESS RESPONSE PROTEIN NHAX"/>
    <property type="match status" value="1"/>
</dbReference>
<reference evidence="4 5" key="1">
    <citation type="submission" date="2021-08" db="EMBL/GenBank/DDBJ databases">
        <title>Caldovatus sediminis gen. nov., sp. nov., a moderately thermophilic bacterium isolated from a hot spring.</title>
        <authorList>
            <person name="Hu C.-J."/>
            <person name="Li W.-J."/>
            <person name="Xian W.-D."/>
        </authorList>
    </citation>
    <scope>NUCLEOTIDE SEQUENCE [LARGE SCALE GENOMIC DNA]</scope>
    <source>
        <strain evidence="4 5">SYSU G05006</strain>
    </source>
</reference>
<dbReference type="InterPro" id="IPR006015">
    <property type="entry name" value="Universal_stress_UspA"/>
</dbReference>
<comment type="caution">
    <text evidence="4">The sequence shown here is derived from an EMBL/GenBank/DDBJ whole genome shotgun (WGS) entry which is preliminary data.</text>
</comment>
<evidence type="ECO:0000313" key="5">
    <source>
        <dbReference type="Proteomes" id="UP001519924"/>
    </source>
</evidence>
<feature type="coiled-coil region" evidence="2">
    <location>
        <begin position="60"/>
        <end position="87"/>
    </location>
</feature>
<protein>
    <submittedName>
        <fullName evidence="4">Universal stress protein</fullName>
    </submittedName>
</protein>
<dbReference type="EMBL" id="JAHZUY010000004">
    <property type="protein sequence ID" value="MBW8268424.1"/>
    <property type="molecule type" value="Genomic_DNA"/>
</dbReference>
<name>A0ABS7EYQ6_9PROT</name>
<keyword evidence="5" id="KW-1185">Reference proteome</keyword>
<keyword evidence="2" id="KW-0175">Coiled coil</keyword>
<dbReference type="RefSeq" id="WP_220115934.1">
    <property type="nucleotide sequence ID" value="NZ_JAHZUY010000004.1"/>
</dbReference>
<dbReference type="Pfam" id="PF00582">
    <property type="entry name" value="Usp"/>
    <property type="match status" value="2"/>
</dbReference>
<comment type="similarity">
    <text evidence="1">Belongs to the universal stress protein A family.</text>
</comment>
<dbReference type="SUPFAM" id="SSF52402">
    <property type="entry name" value="Adenine nucleotide alpha hydrolases-like"/>
    <property type="match status" value="2"/>
</dbReference>
<sequence>MIRSLLLALDDTPGALAARGLAIALARRCGAALTAAVVLDRPHAADEHEPVPLGASAFKLRCDAARLRRAEAEAERALAEFAAAAGDLAFEALRLEDAPEEALLRAEPAHDLVVIGRDSTLGFEETENGVAPAIEVLLRDGARPLLVVPPGAQADLAGSVLVGYDGSRPAMRALQLFALLGLCAAGPARVVSLADEPAEAARRAEEAARFLHRHGFRAEPCGLAGDAPAERLLAEAGALPAGLMVLGAFGHAGLLRSLLLGSTTRRLLQDSPCPLFLHH</sequence>
<proteinExistence type="inferred from homology"/>
<organism evidence="4 5">
    <name type="scientific">Caldovatus aquaticus</name>
    <dbReference type="NCBI Taxonomy" id="2865671"/>
    <lineage>
        <taxon>Bacteria</taxon>
        <taxon>Pseudomonadati</taxon>
        <taxon>Pseudomonadota</taxon>
        <taxon>Alphaproteobacteria</taxon>
        <taxon>Acetobacterales</taxon>
        <taxon>Roseomonadaceae</taxon>
        <taxon>Caldovatus</taxon>
    </lineage>
</organism>
<feature type="domain" description="UspA" evidence="3">
    <location>
        <begin position="1"/>
        <end position="119"/>
    </location>
</feature>
<accession>A0ABS7EYQ6</accession>
<dbReference type="InterPro" id="IPR006016">
    <property type="entry name" value="UspA"/>
</dbReference>
<dbReference type="PANTHER" id="PTHR46268:SF15">
    <property type="entry name" value="UNIVERSAL STRESS PROTEIN HP_0031"/>
    <property type="match status" value="1"/>
</dbReference>
<feature type="domain" description="UspA" evidence="3">
    <location>
        <begin position="194"/>
        <end position="276"/>
    </location>
</feature>
<evidence type="ECO:0000256" key="2">
    <source>
        <dbReference type="SAM" id="Coils"/>
    </source>
</evidence>
<evidence type="ECO:0000256" key="1">
    <source>
        <dbReference type="ARBA" id="ARBA00008791"/>
    </source>
</evidence>
<dbReference type="PRINTS" id="PR01438">
    <property type="entry name" value="UNVRSLSTRESS"/>
</dbReference>
<evidence type="ECO:0000313" key="4">
    <source>
        <dbReference type="EMBL" id="MBW8268424.1"/>
    </source>
</evidence>
<evidence type="ECO:0000259" key="3">
    <source>
        <dbReference type="Pfam" id="PF00582"/>
    </source>
</evidence>